<evidence type="ECO:0000313" key="2">
    <source>
        <dbReference type="Proteomes" id="UP000619078"/>
    </source>
</evidence>
<protein>
    <recommendedName>
        <fullName evidence="3">PsbP C-terminal domain-containing protein</fullName>
    </recommendedName>
</protein>
<proteinExistence type="predicted"/>
<reference evidence="1" key="1">
    <citation type="submission" date="2020-09" db="EMBL/GenBank/DDBJ databases">
        <title>Novel species of Mucilaginibacter isolated from a glacier on the Tibetan Plateau.</title>
        <authorList>
            <person name="Liu Q."/>
            <person name="Xin Y.-H."/>
        </authorList>
    </citation>
    <scope>NUCLEOTIDE SEQUENCE</scope>
    <source>
        <strain evidence="1">ZB1P21</strain>
    </source>
</reference>
<dbReference type="PROSITE" id="PS51257">
    <property type="entry name" value="PROKAR_LIPOPROTEIN"/>
    <property type="match status" value="1"/>
</dbReference>
<dbReference type="Proteomes" id="UP000619078">
    <property type="component" value="Unassembled WGS sequence"/>
</dbReference>
<dbReference type="RefSeq" id="WP_191160880.1">
    <property type="nucleotide sequence ID" value="NZ_JACWMX010000001.1"/>
</dbReference>
<gene>
    <name evidence="1" type="ORF">IDJ76_03830</name>
</gene>
<sequence length="193" mass="21192">MKPSLLLTCVTAILFAVSCKGPDGKQGNTPPDTPLTVNVPAAAKPDASMNNGVYSTAEYQISIPTGWEQKDQLSNNYKLVMLVAPRVDNYSPNLNILKDDMKGKELDGYIRLNLEKMATMNLTNQKNGDLVIDGVKGKFLTYNYTIEGRNIAIKTYVIPKNGVAYVLTGSCLESQAATYQKQFDDVANTFKLK</sequence>
<dbReference type="Gene3D" id="3.40.1000.10">
    <property type="entry name" value="Mog1/PsbP, alpha/beta/alpha sandwich"/>
    <property type="match status" value="1"/>
</dbReference>
<comment type="caution">
    <text evidence="1">The sequence shown here is derived from an EMBL/GenBank/DDBJ whole genome shotgun (WGS) entry which is preliminary data.</text>
</comment>
<accession>A0A926NQX4</accession>
<organism evidence="1 2">
    <name type="scientific">Mucilaginibacter glaciei</name>
    <dbReference type="NCBI Taxonomy" id="2772109"/>
    <lineage>
        <taxon>Bacteria</taxon>
        <taxon>Pseudomonadati</taxon>
        <taxon>Bacteroidota</taxon>
        <taxon>Sphingobacteriia</taxon>
        <taxon>Sphingobacteriales</taxon>
        <taxon>Sphingobacteriaceae</taxon>
        <taxon>Mucilaginibacter</taxon>
    </lineage>
</organism>
<name>A0A926NQX4_9SPHI</name>
<evidence type="ECO:0008006" key="3">
    <source>
        <dbReference type="Google" id="ProtNLM"/>
    </source>
</evidence>
<dbReference type="AlphaFoldDB" id="A0A926NQX4"/>
<keyword evidence="2" id="KW-1185">Reference proteome</keyword>
<evidence type="ECO:0000313" key="1">
    <source>
        <dbReference type="EMBL" id="MBD1392220.1"/>
    </source>
</evidence>
<dbReference type="EMBL" id="JACWMX010000001">
    <property type="protein sequence ID" value="MBD1392220.1"/>
    <property type="molecule type" value="Genomic_DNA"/>
</dbReference>